<dbReference type="Gene3D" id="3.10.10.10">
    <property type="entry name" value="HIV Type 1 Reverse Transcriptase, subunit A, domain 1"/>
    <property type="match status" value="1"/>
</dbReference>
<keyword evidence="1" id="KW-0695">RNA-directed DNA polymerase</keyword>
<protein>
    <submittedName>
        <fullName evidence="1">Reverse transcriptase domain-containing protein</fullName>
    </submittedName>
</protein>
<gene>
    <name evidence="1" type="ORF">Tci_559236</name>
</gene>
<keyword evidence="1" id="KW-0548">Nucleotidyltransferase</keyword>
<accession>A0A699IUL4</accession>
<comment type="caution">
    <text evidence="1">The sequence shown here is derived from an EMBL/GenBank/DDBJ whole genome shotgun (WGS) entry which is preliminary data.</text>
</comment>
<proteinExistence type="predicted"/>
<dbReference type="EMBL" id="BKCJ010335392">
    <property type="protein sequence ID" value="GEZ87263.1"/>
    <property type="molecule type" value="Genomic_DNA"/>
</dbReference>
<dbReference type="PANTHER" id="PTHR33240">
    <property type="entry name" value="OS08G0508500 PROTEIN"/>
    <property type="match status" value="1"/>
</dbReference>
<sequence>MDFQRNMGTCAPYSRRDTFTPLTKTPKEILTMEIVNFPPPPSLIGTLEKGIAFLVIPQNSLTDAPIILEGTIEGYHVRRIYVDGGSSSKIMYEHCFKSFGADVKSRLRKYNASLIGFSGETYHPLGLIDLSVTMGEPKKRKMVLLEFAIVKCRSPYNMIIGRTGMRILGAAYPLTEAVIYKKQPLTPDQRKVFEWLREGIIRRVQHPRWVAKAVPIKQRNNTWLIQMECISVNKFYAKDMYLFPRNRGGALVAHKIPIQVLLMAPQGT</sequence>
<organism evidence="1">
    <name type="scientific">Tanacetum cinerariifolium</name>
    <name type="common">Dalmatian daisy</name>
    <name type="synonym">Chrysanthemum cinerariifolium</name>
    <dbReference type="NCBI Taxonomy" id="118510"/>
    <lineage>
        <taxon>Eukaryota</taxon>
        <taxon>Viridiplantae</taxon>
        <taxon>Streptophyta</taxon>
        <taxon>Embryophyta</taxon>
        <taxon>Tracheophyta</taxon>
        <taxon>Spermatophyta</taxon>
        <taxon>Magnoliopsida</taxon>
        <taxon>eudicotyledons</taxon>
        <taxon>Gunneridae</taxon>
        <taxon>Pentapetalae</taxon>
        <taxon>asterids</taxon>
        <taxon>campanulids</taxon>
        <taxon>Asterales</taxon>
        <taxon>Asteraceae</taxon>
        <taxon>Asteroideae</taxon>
        <taxon>Anthemideae</taxon>
        <taxon>Anthemidinae</taxon>
        <taxon>Tanacetum</taxon>
    </lineage>
</organism>
<evidence type="ECO:0000313" key="1">
    <source>
        <dbReference type="EMBL" id="GEZ87263.1"/>
    </source>
</evidence>
<reference evidence="1" key="1">
    <citation type="journal article" date="2019" name="Sci. Rep.">
        <title>Draft genome of Tanacetum cinerariifolium, the natural source of mosquito coil.</title>
        <authorList>
            <person name="Yamashiro T."/>
            <person name="Shiraishi A."/>
            <person name="Satake H."/>
            <person name="Nakayama K."/>
        </authorList>
    </citation>
    <scope>NUCLEOTIDE SEQUENCE</scope>
</reference>
<name>A0A699IUL4_TANCI</name>
<dbReference type="AlphaFoldDB" id="A0A699IUL4"/>
<dbReference type="PANTHER" id="PTHR33240:SF15">
    <property type="entry name" value="GAG-PRO-LIKE PROTEIN"/>
    <property type="match status" value="1"/>
</dbReference>
<keyword evidence="1" id="KW-0808">Transferase</keyword>
<dbReference type="GO" id="GO:0003964">
    <property type="term" value="F:RNA-directed DNA polymerase activity"/>
    <property type="evidence" value="ECO:0007669"/>
    <property type="project" value="UniProtKB-KW"/>
</dbReference>